<dbReference type="Proteomes" id="UP000707451">
    <property type="component" value="Unassembled WGS sequence"/>
</dbReference>
<dbReference type="AlphaFoldDB" id="A0A9P7XJ88"/>
<dbReference type="EMBL" id="JAHRHY010000026">
    <property type="protein sequence ID" value="KAG9061138.1"/>
    <property type="molecule type" value="Genomic_DNA"/>
</dbReference>
<evidence type="ECO:0000256" key="2">
    <source>
        <dbReference type="ARBA" id="ARBA00004613"/>
    </source>
</evidence>
<reference evidence="5" key="1">
    <citation type="submission" date="2021-06" db="EMBL/GenBank/DDBJ databases">
        <title>Genome Sequence of Mortierella hyaline Strain SCG-10, a Cold-Adapted, Nitrate-Reducing Fungus Isolated from Soil in Minnesota, USA.</title>
        <authorList>
            <person name="Aldossari N."/>
        </authorList>
    </citation>
    <scope>NUCLEOTIDE SEQUENCE</scope>
    <source>
        <strain evidence="5">SCG-10</strain>
    </source>
</reference>
<gene>
    <name evidence="5" type="ORF">KI688_007768</name>
</gene>
<dbReference type="GO" id="GO:0043657">
    <property type="term" value="C:host cell"/>
    <property type="evidence" value="ECO:0007669"/>
    <property type="project" value="UniProtKB-SubCell"/>
</dbReference>
<dbReference type="GO" id="GO:0005576">
    <property type="term" value="C:extracellular region"/>
    <property type="evidence" value="ECO:0007669"/>
    <property type="project" value="UniProtKB-SubCell"/>
</dbReference>
<comment type="caution">
    <text evidence="5">The sequence shown here is derived from an EMBL/GenBank/DDBJ whole genome shotgun (WGS) entry which is preliminary data.</text>
</comment>
<comment type="subcellular location">
    <subcellularLocation>
        <location evidence="1">Host cell</location>
    </subcellularLocation>
    <subcellularLocation>
        <location evidence="2">Secreted</location>
    </subcellularLocation>
</comment>
<dbReference type="Pfam" id="PF20147">
    <property type="entry name" value="Crinkler"/>
    <property type="match status" value="1"/>
</dbReference>
<evidence type="ECO:0000313" key="6">
    <source>
        <dbReference type="Proteomes" id="UP000707451"/>
    </source>
</evidence>
<keyword evidence="3" id="KW-0964">Secreted</keyword>
<organism evidence="5 6">
    <name type="scientific">Linnemannia hyalina</name>
    <dbReference type="NCBI Taxonomy" id="64524"/>
    <lineage>
        <taxon>Eukaryota</taxon>
        <taxon>Fungi</taxon>
        <taxon>Fungi incertae sedis</taxon>
        <taxon>Mucoromycota</taxon>
        <taxon>Mortierellomycotina</taxon>
        <taxon>Mortierellomycetes</taxon>
        <taxon>Mortierellales</taxon>
        <taxon>Mortierellaceae</taxon>
        <taxon>Linnemannia</taxon>
    </lineage>
</organism>
<proteinExistence type="predicted"/>
<keyword evidence="6" id="KW-1185">Reference proteome</keyword>
<evidence type="ECO:0000259" key="4">
    <source>
        <dbReference type="Pfam" id="PF20147"/>
    </source>
</evidence>
<evidence type="ECO:0000256" key="1">
    <source>
        <dbReference type="ARBA" id="ARBA00004340"/>
    </source>
</evidence>
<dbReference type="OrthoDB" id="2393824at2759"/>
<evidence type="ECO:0000313" key="5">
    <source>
        <dbReference type="EMBL" id="KAG9061138.1"/>
    </source>
</evidence>
<feature type="domain" description="Crinkler effector protein N-terminal" evidence="4">
    <location>
        <begin position="6"/>
        <end position="105"/>
    </location>
</feature>
<dbReference type="InterPro" id="IPR045379">
    <property type="entry name" value="Crinkler_N"/>
</dbReference>
<sequence>MTDNRLNLFCLVDGEATPFSIEVDRTKTVDHLKDLIKAKKANAYSDVDADVLTLWRVSIPIDPPNKRKPIVLTEVQSAAELDPTDDVSDVFEGTPPKKTIHLIVQRPSPVHAPVPARACTPLSVDSHPGTPLSDEKWQELISKIEDEFFAPASADYTGLVQFVTDESSETQDPPSIANKALEKVHGRTIPFLPLFGVSECGKTRAVIEMLFKNWGFYFNGSIADWGSQDLVRFHDLVQQRKRYRNRDFESNTHVHILALTLVLSRSIGLKILLVIDEAQNLGKMDFGTFISQQISSESEGQDYLRPILSPLVHGFYQIAADHRPFCVVTRGTGLNILDMNWLEDSAAVPKGYNKQLGPFTDFQGWESLEQVQNYLALVRSSLPDESARGTFDIRVSGEAVSELFACLRGRFRPIVTAIESMICARNGHSDWKKTIQDTEEALTSTDRQSHGKGNIPYDIDRMLRQVALHPSRYAKYQNIRTVLQLFVLEHYLHRSPVALHELEAPLEEASVGRILGVTGQPIATVLDEPFALRAEVNYFRKDDPDFHSAICSLFSLSPKASVLGSTWEMAVMPSLVHVFHNKVLSETSLVPLGDGTLRQRPFEQQSHDCRFGGAYAWDRPSQYVAERGFEGPR</sequence>
<protein>
    <recommendedName>
        <fullName evidence="4">Crinkler effector protein N-terminal domain-containing protein</fullName>
    </recommendedName>
</protein>
<accession>A0A9P7XJ88</accession>
<evidence type="ECO:0000256" key="3">
    <source>
        <dbReference type="ARBA" id="ARBA00022525"/>
    </source>
</evidence>
<name>A0A9P7XJ88_9FUNG</name>